<dbReference type="EMBL" id="FPBO01000024">
    <property type="protein sequence ID" value="SFV05725.1"/>
    <property type="molecule type" value="Genomic_DNA"/>
</dbReference>
<dbReference type="PANTHER" id="PTHR33217:SF8">
    <property type="entry name" value="MUTATOR FAMILY TRANSPOSASE"/>
    <property type="match status" value="1"/>
</dbReference>
<evidence type="ECO:0000313" key="8">
    <source>
        <dbReference type="Proteomes" id="UP000199391"/>
    </source>
</evidence>
<keyword evidence="5 6" id="KW-0233">DNA recombination</keyword>
<reference evidence="8" key="1">
    <citation type="submission" date="2016-10" db="EMBL/GenBank/DDBJ databases">
        <authorList>
            <person name="Varghese N."/>
            <person name="Submissions S."/>
        </authorList>
    </citation>
    <scope>NUCLEOTIDE SEQUENCE [LARGE SCALE GENOMIC DNA]</scope>
    <source>
        <strain evidence="8">CGMCC 1.11014</strain>
    </source>
</reference>
<gene>
    <name evidence="7" type="ORF">SAMN05216552_102481</name>
</gene>
<protein>
    <recommendedName>
        <fullName evidence="6">Mutator family transposase</fullName>
    </recommendedName>
</protein>
<evidence type="ECO:0000313" key="7">
    <source>
        <dbReference type="EMBL" id="SFV05725.1"/>
    </source>
</evidence>
<evidence type="ECO:0000256" key="3">
    <source>
        <dbReference type="ARBA" id="ARBA00022578"/>
    </source>
</evidence>
<dbReference type="GO" id="GO:0003677">
    <property type="term" value="F:DNA binding"/>
    <property type="evidence" value="ECO:0007669"/>
    <property type="project" value="UniProtKB-UniRule"/>
</dbReference>
<evidence type="ECO:0000256" key="1">
    <source>
        <dbReference type="ARBA" id="ARBA00002190"/>
    </source>
</evidence>
<dbReference type="Pfam" id="PF00872">
    <property type="entry name" value="Transposase_mut"/>
    <property type="match status" value="1"/>
</dbReference>
<evidence type="ECO:0000256" key="6">
    <source>
        <dbReference type="RuleBase" id="RU365089"/>
    </source>
</evidence>
<dbReference type="RefSeq" id="WP_177307435.1">
    <property type="nucleotide sequence ID" value="NZ_FPBO01000024.1"/>
</dbReference>
<dbReference type="STRING" id="1035707.SAMN05216552_102481"/>
<accession>A0A1I7L7V8</accession>
<comment type="similarity">
    <text evidence="2 6">Belongs to the transposase mutator family.</text>
</comment>
<name>A0A1I7L7V8_9BURK</name>
<dbReference type="AlphaFoldDB" id="A0A1I7L7V8"/>
<evidence type="ECO:0000256" key="4">
    <source>
        <dbReference type="ARBA" id="ARBA00023125"/>
    </source>
</evidence>
<proteinExistence type="inferred from homology"/>
<dbReference type="GO" id="GO:0006313">
    <property type="term" value="P:DNA transposition"/>
    <property type="evidence" value="ECO:0007669"/>
    <property type="project" value="UniProtKB-UniRule"/>
</dbReference>
<dbReference type="InterPro" id="IPR001207">
    <property type="entry name" value="Transposase_mutator"/>
</dbReference>
<keyword evidence="8" id="KW-1185">Reference proteome</keyword>
<dbReference type="Proteomes" id="UP000199391">
    <property type="component" value="Unassembled WGS sequence"/>
</dbReference>
<sequence length="274" mass="29605">MGVICELGRAAVPARSSADGLVDQLLEEARLHSAAALLSRSGMTVRLMKALAECMLGAELKQHLLRQAVRESAQCGNYRNGSTPKTVATSAGRVELAVPRARHSTFVPQLVPRYRRSIPGFDHDIIVLYGRGVPLHELRARLRGLYGEQAWSELGGTLSAEVALHVGGWQARRLESAHELLYFGVLYARRHPADGTPEGTANRPLLFALGLRADGGKDVLGLWAGTAGQPFPWRDVLRELRERGLGEPRTIAGDGAPGLREAAAQAYPAARFAP</sequence>
<evidence type="ECO:0000256" key="5">
    <source>
        <dbReference type="ARBA" id="ARBA00023172"/>
    </source>
</evidence>
<keyword evidence="4 6" id="KW-0238">DNA-binding</keyword>
<organism evidence="7 8">
    <name type="scientific">Pseudoduganella namucuonensis</name>
    <dbReference type="NCBI Taxonomy" id="1035707"/>
    <lineage>
        <taxon>Bacteria</taxon>
        <taxon>Pseudomonadati</taxon>
        <taxon>Pseudomonadota</taxon>
        <taxon>Betaproteobacteria</taxon>
        <taxon>Burkholderiales</taxon>
        <taxon>Oxalobacteraceae</taxon>
        <taxon>Telluria group</taxon>
        <taxon>Pseudoduganella</taxon>
    </lineage>
</organism>
<comment type="function">
    <text evidence="1 6">Required for the transposition of the insertion element.</text>
</comment>
<keyword evidence="3 6" id="KW-0815">Transposition</keyword>
<evidence type="ECO:0000256" key="2">
    <source>
        <dbReference type="ARBA" id="ARBA00010961"/>
    </source>
</evidence>
<keyword evidence="6" id="KW-0814">Transposable element</keyword>
<dbReference type="GO" id="GO:0004803">
    <property type="term" value="F:transposase activity"/>
    <property type="evidence" value="ECO:0007669"/>
    <property type="project" value="UniProtKB-UniRule"/>
</dbReference>
<dbReference type="PANTHER" id="PTHR33217">
    <property type="entry name" value="TRANSPOSASE FOR INSERTION SEQUENCE ELEMENT IS1081"/>
    <property type="match status" value="1"/>
</dbReference>